<name>A0ACC2KZT2_PERAE</name>
<proteinExistence type="predicted"/>
<gene>
    <name evidence="1" type="ORF">MRB53_019847</name>
</gene>
<comment type="caution">
    <text evidence="1">The sequence shown here is derived from an EMBL/GenBank/DDBJ whole genome shotgun (WGS) entry which is preliminary data.</text>
</comment>
<keyword evidence="2" id="KW-1185">Reference proteome</keyword>
<accession>A0ACC2KZT2</accession>
<dbReference type="Proteomes" id="UP001234297">
    <property type="component" value="Chromosome 6"/>
</dbReference>
<dbReference type="EMBL" id="CM056814">
    <property type="protein sequence ID" value="KAJ8626540.1"/>
    <property type="molecule type" value="Genomic_DNA"/>
</dbReference>
<protein>
    <submittedName>
        <fullName evidence="1">Uncharacterized protein</fullName>
    </submittedName>
</protein>
<organism evidence="1 2">
    <name type="scientific">Persea americana</name>
    <name type="common">Avocado</name>
    <dbReference type="NCBI Taxonomy" id="3435"/>
    <lineage>
        <taxon>Eukaryota</taxon>
        <taxon>Viridiplantae</taxon>
        <taxon>Streptophyta</taxon>
        <taxon>Embryophyta</taxon>
        <taxon>Tracheophyta</taxon>
        <taxon>Spermatophyta</taxon>
        <taxon>Magnoliopsida</taxon>
        <taxon>Magnoliidae</taxon>
        <taxon>Laurales</taxon>
        <taxon>Lauraceae</taxon>
        <taxon>Persea</taxon>
    </lineage>
</organism>
<sequence length="341" mass="37332">MQRRGGNGGDPFGFGDPFSGFGDHRSLLSSFFERDPFDDPFFTRPLGSMFGPGMLGSGMFGPSMLGPRMFGAGGGLFGDMPSSGFLQDQAPQPNNISRGPIIQELSSDNEEEEKDKEEEEDKGTEEKGNPRKHSRPSKEPLVEDPDDAIEERRRKQTNTRSDYNRADRMIPQTRNLSFQSSTVTYGGPNGAYYTSSTTRRTGGDGVTLEESKEADTTTRQATHRVSRGIREKGHSITRKLKSDGKVDTLQTLHNLNEDELAGFEDVWKGNAEKHLPGWGGGFDMLNNGHIDVGTSTGRQNGQASSRGWALPSTEPPQNQGPMRLRGKTRPKSSNGSVQGSQ</sequence>
<evidence type="ECO:0000313" key="1">
    <source>
        <dbReference type="EMBL" id="KAJ8626540.1"/>
    </source>
</evidence>
<evidence type="ECO:0000313" key="2">
    <source>
        <dbReference type="Proteomes" id="UP001234297"/>
    </source>
</evidence>
<reference evidence="1 2" key="1">
    <citation type="journal article" date="2022" name="Hortic Res">
        <title>A haplotype resolved chromosomal level avocado genome allows analysis of novel avocado genes.</title>
        <authorList>
            <person name="Nath O."/>
            <person name="Fletcher S.J."/>
            <person name="Hayward A."/>
            <person name="Shaw L.M."/>
            <person name="Masouleh A.K."/>
            <person name="Furtado A."/>
            <person name="Henry R.J."/>
            <person name="Mitter N."/>
        </authorList>
    </citation>
    <scope>NUCLEOTIDE SEQUENCE [LARGE SCALE GENOMIC DNA]</scope>
    <source>
        <strain evidence="2">cv. Hass</strain>
    </source>
</reference>